<feature type="compositionally biased region" description="Basic residues" evidence="1">
    <location>
        <begin position="45"/>
        <end position="55"/>
    </location>
</feature>
<name>A0AAI9TSE4_PENTH</name>
<protein>
    <submittedName>
        <fullName evidence="2">Uncharacterized protein</fullName>
    </submittedName>
</protein>
<evidence type="ECO:0000313" key="2">
    <source>
        <dbReference type="EMBL" id="KAJ9492571.1"/>
    </source>
</evidence>
<keyword evidence="3" id="KW-1185">Reference proteome</keyword>
<dbReference type="EMBL" id="LACB01000009">
    <property type="protein sequence ID" value="KAJ9492571.1"/>
    <property type="molecule type" value="Genomic_DNA"/>
</dbReference>
<comment type="caution">
    <text evidence="2">The sequence shown here is derived from an EMBL/GenBank/DDBJ whole genome shotgun (WGS) entry which is preliminary data.</text>
</comment>
<evidence type="ECO:0000256" key="1">
    <source>
        <dbReference type="SAM" id="MobiDB-lite"/>
    </source>
</evidence>
<accession>A0AAI9TSE4</accession>
<evidence type="ECO:0000313" key="3">
    <source>
        <dbReference type="Proteomes" id="UP001227192"/>
    </source>
</evidence>
<dbReference type="AlphaFoldDB" id="A0AAI9TSE4"/>
<gene>
    <name evidence="2" type="ORF">VN97_g648</name>
</gene>
<sequence>MVVGLEIELTGQYASKKKKGKKGKKKENTQNPKKRDSEKKITTASKKKKRKKGKKKENTQNLKKRDSEKKIMTEIECVSIFPPILFETPALTILLQAPPKKYKTPKKETVRKKLRQKITQNKGSALTSLSLHSHFYLRRGACLCCDVLVSVALLFRCLGSVVCLFDFCSPALDHGPYNPLSAPQD</sequence>
<reference evidence="2" key="2">
    <citation type="journal article" date="2016" name="Fungal Biol.">
        <title>Ochratoxin A production by Penicillium thymicola.</title>
        <authorList>
            <person name="Nguyen H.D.T."/>
            <person name="McMullin D.R."/>
            <person name="Ponomareva E."/>
            <person name="Riley R."/>
            <person name="Pomraning K.R."/>
            <person name="Baker S.E."/>
            <person name="Seifert K.A."/>
        </authorList>
    </citation>
    <scope>NUCLEOTIDE SEQUENCE</scope>
    <source>
        <strain evidence="2">DAOM 180753</strain>
    </source>
</reference>
<feature type="compositionally biased region" description="Basic residues" evidence="1">
    <location>
        <begin position="15"/>
        <end position="25"/>
    </location>
</feature>
<organism evidence="2 3">
    <name type="scientific">Penicillium thymicola</name>
    <dbReference type="NCBI Taxonomy" id="293382"/>
    <lineage>
        <taxon>Eukaryota</taxon>
        <taxon>Fungi</taxon>
        <taxon>Dikarya</taxon>
        <taxon>Ascomycota</taxon>
        <taxon>Pezizomycotina</taxon>
        <taxon>Eurotiomycetes</taxon>
        <taxon>Eurotiomycetidae</taxon>
        <taxon>Eurotiales</taxon>
        <taxon>Aspergillaceae</taxon>
        <taxon>Penicillium</taxon>
    </lineage>
</organism>
<dbReference type="Proteomes" id="UP001227192">
    <property type="component" value="Unassembled WGS sequence"/>
</dbReference>
<proteinExistence type="predicted"/>
<reference evidence="2" key="1">
    <citation type="submission" date="2015-06" db="EMBL/GenBank/DDBJ databases">
        <authorList>
            <person name="Nguyen H."/>
        </authorList>
    </citation>
    <scope>NUCLEOTIDE SEQUENCE</scope>
    <source>
        <strain evidence="2">DAOM 180753</strain>
    </source>
</reference>
<feature type="region of interest" description="Disordered" evidence="1">
    <location>
        <begin position="1"/>
        <end position="65"/>
    </location>
</feature>